<evidence type="ECO:0000313" key="3">
    <source>
        <dbReference type="Proteomes" id="UP000249185"/>
    </source>
</evidence>
<reference evidence="2 3" key="1">
    <citation type="submission" date="2017-08" db="EMBL/GenBank/DDBJ databases">
        <title>Infants hospitalized years apart are colonized by the same room-sourced microbial strains.</title>
        <authorList>
            <person name="Brooks B."/>
            <person name="Olm M.R."/>
            <person name="Firek B.A."/>
            <person name="Baker R."/>
            <person name="Thomas B.C."/>
            <person name="Morowitz M.J."/>
            <person name="Banfield J.F."/>
        </authorList>
    </citation>
    <scope>NUCLEOTIDE SEQUENCE [LARGE SCALE GENOMIC DNA]</scope>
    <source>
        <strain evidence="2">S2_005_002_R2_34</strain>
    </source>
</reference>
<dbReference type="InterPro" id="IPR013589">
    <property type="entry name" value="Bac_transglu_N"/>
</dbReference>
<proteinExistence type="predicted"/>
<evidence type="ECO:0000313" key="2">
    <source>
        <dbReference type="EMBL" id="PZQ46128.1"/>
    </source>
</evidence>
<dbReference type="InterPro" id="IPR002931">
    <property type="entry name" value="Transglutaminase-like"/>
</dbReference>
<dbReference type="Pfam" id="PF08379">
    <property type="entry name" value="Bact_transglu_N"/>
    <property type="match status" value="1"/>
</dbReference>
<organism evidence="2 3">
    <name type="scientific">Rhodovulum sulfidophilum</name>
    <name type="common">Rhodobacter sulfidophilus</name>
    <dbReference type="NCBI Taxonomy" id="35806"/>
    <lineage>
        <taxon>Bacteria</taxon>
        <taxon>Pseudomonadati</taxon>
        <taxon>Pseudomonadota</taxon>
        <taxon>Alphaproteobacteria</taxon>
        <taxon>Rhodobacterales</taxon>
        <taxon>Paracoccaceae</taxon>
        <taxon>Rhodovulum</taxon>
    </lineage>
</organism>
<dbReference type="Gene3D" id="3.10.620.30">
    <property type="match status" value="1"/>
</dbReference>
<gene>
    <name evidence="2" type="ORF">DI556_21090</name>
</gene>
<comment type="caution">
    <text evidence="2">The sequence shown here is derived from an EMBL/GenBank/DDBJ whole genome shotgun (WGS) entry which is preliminary data.</text>
</comment>
<feature type="domain" description="Transglutaminase-like" evidence="1">
    <location>
        <begin position="176"/>
        <end position="247"/>
    </location>
</feature>
<dbReference type="Proteomes" id="UP000249185">
    <property type="component" value="Unassembled WGS sequence"/>
</dbReference>
<name>A0A2W5N0H8_RHOSU</name>
<protein>
    <submittedName>
        <fullName evidence="2">Transglutaminase</fullName>
    </submittedName>
</protein>
<accession>A0A2W5N0H8</accession>
<dbReference type="SUPFAM" id="SSF54001">
    <property type="entry name" value="Cysteine proteinases"/>
    <property type="match status" value="1"/>
</dbReference>
<evidence type="ECO:0000259" key="1">
    <source>
        <dbReference type="SMART" id="SM00460"/>
    </source>
</evidence>
<dbReference type="EMBL" id="QFPW01000030">
    <property type="protein sequence ID" value="PZQ46128.1"/>
    <property type="molecule type" value="Genomic_DNA"/>
</dbReference>
<dbReference type="PANTHER" id="PTHR33490:SF7">
    <property type="entry name" value="BLR2979 PROTEIN"/>
    <property type="match status" value="1"/>
</dbReference>
<dbReference type="Pfam" id="PF01841">
    <property type="entry name" value="Transglut_core"/>
    <property type="match status" value="1"/>
</dbReference>
<dbReference type="InterPro" id="IPR038765">
    <property type="entry name" value="Papain-like_cys_pep_sf"/>
</dbReference>
<dbReference type="AlphaFoldDB" id="A0A2W5N0H8"/>
<dbReference type="PANTHER" id="PTHR33490">
    <property type="entry name" value="BLR5614 PROTEIN-RELATED"/>
    <property type="match status" value="1"/>
</dbReference>
<dbReference type="SMART" id="SM00460">
    <property type="entry name" value="TGc"/>
    <property type="match status" value="1"/>
</dbReference>
<sequence length="295" mass="32742">MLYDIGLRITYSYDRSAAGGRHLLRLMPSDLPGQQRLLRSALEVRPAPAERSEMVDFFGNRGTEVIFREVHDEIEFRVDARVERFAEPAGFDISPPLDRLAEEIADYRGLEPDSPLHFLWSSPRAAPTSDMVAYARARLAPGATAFAAVVAIGRALFTDMEFDPEATTVETPAREAFDRRRGVCQDFAQIMIGMLRGVGVPAGYVSGFLRTNPPPGQPRLEGADAMHAWVRAWCGREMGWLEFDPTNDLLVSLDHIVIARGRDYGDVSPVRGILRISGEQTSEQAVDVIPVEPVF</sequence>